<dbReference type="Proteomes" id="UP000813824">
    <property type="component" value="Unassembled WGS sequence"/>
</dbReference>
<reference evidence="2" key="1">
    <citation type="journal article" date="2021" name="New Phytol.">
        <title>Evolutionary innovations through gain and loss of genes in the ectomycorrhizal Boletales.</title>
        <authorList>
            <person name="Wu G."/>
            <person name="Miyauchi S."/>
            <person name="Morin E."/>
            <person name="Kuo A."/>
            <person name="Drula E."/>
            <person name="Varga T."/>
            <person name="Kohler A."/>
            <person name="Feng B."/>
            <person name="Cao Y."/>
            <person name="Lipzen A."/>
            <person name="Daum C."/>
            <person name="Hundley H."/>
            <person name="Pangilinan J."/>
            <person name="Johnson J."/>
            <person name="Barry K."/>
            <person name="LaButti K."/>
            <person name="Ng V."/>
            <person name="Ahrendt S."/>
            <person name="Min B."/>
            <person name="Choi I.G."/>
            <person name="Park H."/>
            <person name="Plett J.M."/>
            <person name="Magnuson J."/>
            <person name="Spatafora J.W."/>
            <person name="Nagy L.G."/>
            <person name="Henrissat B."/>
            <person name="Grigoriev I.V."/>
            <person name="Yang Z.L."/>
            <person name="Xu J."/>
            <person name="Martin F.M."/>
        </authorList>
    </citation>
    <scope>NUCLEOTIDE SEQUENCE</scope>
    <source>
        <strain evidence="2">KKN 215</strain>
    </source>
</reference>
<keyword evidence="3" id="KW-1185">Reference proteome</keyword>
<feature type="compositionally biased region" description="Basic and acidic residues" evidence="1">
    <location>
        <begin position="54"/>
        <end position="70"/>
    </location>
</feature>
<feature type="compositionally biased region" description="Basic and acidic residues" evidence="1">
    <location>
        <begin position="151"/>
        <end position="162"/>
    </location>
</feature>
<accession>A0A8K0XKJ3</accession>
<evidence type="ECO:0000313" key="3">
    <source>
        <dbReference type="Proteomes" id="UP000813824"/>
    </source>
</evidence>
<protein>
    <submittedName>
        <fullName evidence="2">Uncharacterized protein</fullName>
    </submittedName>
</protein>
<dbReference type="OrthoDB" id="3056853at2759"/>
<dbReference type="AlphaFoldDB" id="A0A8K0XKJ3"/>
<feature type="compositionally biased region" description="Acidic residues" evidence="1">
    <location>
        <begin position="31"/>
        <end position="44"/>
    </location>
</feature>
<evidence type="ECO:0000256" key="1">
    <source>
        <dbReference type="SAM" id="MobiDB-lite"/>
    </source>
</evidence>
<feature type="compositionally biased region" description="Low complexity" evidence="1">
    <location>
        <begin position="93"/>
        <end position="112"/>
    </location>
</feature>
<proteinExistence type="predicted"/>
<sequence length="162" mass="17792">MRLAPNMDWRAYVRTSILTPCPLTTMSDLDADLYGDLYGNDEPEFAVPTEPAEDPVKSEPVQHDTVKKEASPTPQPSAPVSTGASDNLKPSRASPTPKQPATQAQAPQSQSQVPVYTSPTTQQIPTYQERQDEYSEMAPTLPDSAYSQLDRPVRPSEMKEEG</sequence>
<evidence type="ECO:0000313" key="2">
    <source>
        <dbReference type="EMBL" id="KAH8083295.1"/>
    </source>
</evidence>
<feature type="compositionally biased region" description="Polar residues" evidence="1">
    <location>
        <begin position="113"/>
        <end position="128"/>
    </location>
</feature>
<name>A0A8K0XKJ3_9AGAR</name>
<dbReference type="EMBL" id="JAEVFJ010000048">
    <property type="protein sequence ID" value="KAH8083295.1"/>
    <property type="molecule type" value="Genomic_DNA"/>
</dbReference>
<gene>
    <name evidence="2" type="ORF">BXZ70DRAFT_578227</name>
</gene>
<feature type="region of interest" description="Disordered" evidence="1">
    <location>
        <begin position="31"/>
        <end position="162"/>
    </location>
</feature>
<comment type="caution">
    <text evidence="2">The sequence shown here is derived from an EMBL/GenBank/DDBJ whole genome shotgun (WGS) entry which is preliminary data.</text>
</comment>
<organism evidence="2 3">
    <name type="scientific">Cristinia sonorae</name>
    <dbReference type="NCBI Taxonomy" id="1940300"/>
    <lineage>
        <taxon>Eukaryota</taxon>
        <taxon>Fungi</taxon>
        <taxon>Dikarya</taxon>
        <taxon>Basidiomycota</taxon>
        <taxon>Agaricomycotina</taxon>
        <taxon>Agaricomycetes</taxon>
        <taxon>Agaricomycetidae</taxon>
        <taxon>Agaricales</taxon>
        <taxon>Pleurotineae</taxon>
        <taxon>Stephanosporaceae</taxon>
        <taxon>Cristinia</taxon>
    </lineage>
</organism>